<dbReference type="SUPFAM" id="SSF102114">
    <property type="entry name" value="Radical SAM enzymes"/>
    <property type="match status" value="1"/>
</dbReference>
<keyword evidence="4" id="KW-0408">Iron</keyword>
<reference evidence="7" key="1">
    <citation type="submission" date="2022-06" db="EMBL/GenBank/DDBJ databases">
        <title>Genome public.</title>
        <authorList>
            <person name="Sun Q."/>
        </authorList>
    </citation>
    <scope>NUCLEOTIDE SEQUENCE</scope>
    <source>
        <strain evidence="7">CWNU-1</strain>
    </source>
</reference>
<dbReference type="EMBL" id="JAMQAW010000084">
    <property type="protein sequence ID" value="MCM2393746.1"/>
    <property type="molecule type" value="Genomic_DNA"/>
</dbReference>
<dbReference type="SFLD" id="SFLDG01082">
    <property type="entry name" value="B12-binding_domain_containing"/>
    <property type="match status" value="1"/>
</dbReference>
<dbReference type="InterPro" id="IPR007197">
    <property type="entry name" value="rSAM"/>
</dbReference>
<dbReference type="CDD" id="cd01335">
    <property type="entry name" value="Radical_SAM"/>
    <property type="match status" value="1"/>
</dbReference>
<keyword evidence="5" id="KW-0411">Iron-sulfur</keyword>
<evidence type="ECO:0000313" key="8">
    <source>
        <dbReference type="Proteomes" id="UP001431429"/>
    </source>
</evidence>
<dbReference type="SMART" id="SM00729">
    <property type="entry name" value="Elp3"/>
    <property type="match status" value="1"/>
</dbReference>
<evidence type="ECO:0000256" key="3">
    <source>
        <dbReference type="ARBA" id="ARBA00022723"/>
    </source>
</evidence>
<keyword evidence="3" id="KW-0479">Metal-binding</keyword>
<dbReference type="PANTHER" id="PTHR43409:SF16">
    <property type="entry name" value="SLR0320 PROTEIN"/>
    <property type="match status" value="1"/>
</dbReference>
<dbReference type="InterPro" id="IPR058240">
    <property type="entry name" value="rSAM_sf"/>
</dbReference>
<protein>
    <submittedName>
        <fullName evidence="7">Radical SAM protein</fullName>
    </submittedName>
</protein>
<evidence type="ECO:0000259" key="6">
    <source>
        <dbReference type="PROSITE" id="PS51332"/>
    </source>
</evidence>
<evidence type="ECO:0000313" key="7">
    <source>
        <dbReference type="EMBL" id="MCM2393746.1"/>
    </source>
</evidence>
<dbReference type="Gene3D" id="3.40.50.280">
    <property type="entry name" value="Cobalamin-binding domain"/>
    <property type="match status" value="1"/>
</dbReference>
<name>A0ABT0V2X9_9ACTN</name>
<evidence type="ECO:0000256" key="1">
    <source>
        <dbReference type="ARBA" id="ARBA00001966"/>
    </source>
</evidence>
<dbReference type="InterPro" id="IPR006638">
    <property type="entry name" value="Elp3/MiaA/NifB-like_rSAM"/>
</dbReference>
<feature type="domain" description="B12-binding" evidence="6">
    <location>
        <begin position="17"/>
        <end position="156"/>
    </location>
</feature>
<keyword evidence="8" id="KW-1185">Reference proteome</keyword>
<dbReference type="Proteomes" id="UP001431429">
    <property type="component" value="Unassembled WGS sequence"/>
</dbReference>
<comment type="cofactor">
    <cofactor evidence="1">
        <name>[4Fe-4S] cluster</name>
        <dbReference type="ChEBI" id="CHEBI:49883"/>
    </cofactor>
</comment>
<gene>
    <name evidence="7" type="ORF">NBG84_36680</name>
</gene>
<organism evidence="7 8">
    <name type="scientific">Streptomyces albipurpureus</name>
    <dbReference type="NCBI Taxonomy" id="2897419"/>
    <lineage>
        <taxon>Bacteria</taxon>
        <taxon>Bacillati</taxon>
        <taxon>Actinomycetota</taxon>
        <taxon>Actinomycetes</taxon>
        <taxon>Kitasatosporales</taxon>
        <taxon>Streptomycetaceae</taxon>
        <taxon>Streptomyces</taxon>
    </lineage>
</organism>
<comment type="caution">
    <text evidence="7">The sequence shown here is derived from an EMBL/GenBank/DDBJ whole genome shotgun (WGS) entry which is preliminary data.</text>
</comment>
<sequence length="660" mass="74688">MLINSGAHEAGRDDQESKKVVLVEIPTYENILPLASGYIQACAQADDAVRATHNFEIVSYPVTDDRHKLLEDLAGKYAKIYTFSCYIWNMKLVSFLLKGLRERQPHAHFLLGGPQVMNHASTYLADAPENVYVCNGEGERTSLELFKQLNNPTPDLYQVPGLSFWSGGELVTTEPAPRINNLMEIPSPFLTGVFDGNEFSLGIIETNRGCPFRCTFCYWGAATNSKVVKYEEERIRDELTWISNNRFSGLFIADANWGQSPRDVAMTQHLVERSKETGSPLVVYMAAAKNRPERMAQITEIFVRGGLMVTQPISLQTLNPKSLKLIERANIREETYVELQRTLREKAISSYVELIWPLPGETFESFKDGLTNLCRSYADTIIVYPQLLLHNTPMEKQRELYGLATEAVPSDVSEAEVVVATNWVSEDAVRDGYWMYNALHTVYNMRGLFLLSGYLDSAGIVSYGDLFASVARYFEDRSDTEVLQLFTKSLAHLSNYDVLLSGKIGHMILSTHREEFDALLVEYVTSQEWWSDPMARQTFEMDLIARPYIYRESVRVPDHEFTEIVVRGLGDAESFIVEVSTELATLLVAREMLDADVQADASGRVTLRVNHHARQKMPYMPQRSLEHNANYCHGTVLRFREVLPFVELHSPQPVPASAAD</sequence>
<dbReference type="InterPro" id="IPR006158">
    <property type="entry name" value="Cobalamin-bd"/>
</dbReference>
<dbReference type="InterPro" id="IPR051198">
    <property type="entry name" value="BchE-like"/>
</dbReference>
<dbReference type="Pfam" id="PF04055">
    <property type="entry name" value="Radical_SAM"/>
    <property type="match status" value="1"/>
</dbReference>
<dbReference type="Gene3D" id="3.80.30.20">
    <property type="entry name" value="tm_1862 like domain"/>
    <property type="match status" value="1"/>
</dbReference>
<proteinExistence type="predicted"/>
<keyword evidence="2" id="KW-0949">S-adenosyl-L-methionine</keyword>
<dbReference type="SFLD" id="SFLDS00029">
    <property type="entry name" value="Radical_SAM"/>
    <property type="match status" value="1"/>
</dbReference>
<evidence type="ECO:0000256" key="5">
    <source>
        <dbReference type="ARBA" id="ARBA00023014"/>
    </source>
</evidence>
<dbReference type="InterPro" id="IPR023404">
    <property type="entry name" value="rSAM_horseshoe"/>
</dbReference>
<dbReference type="PANTHER" id="PTHR43409">
    <property type="entry name" value="ANAEROBIC MAGNESIUM-PROTOPORPHYRIN IX MONOMETHYL ESTER CYCLASE-RELATED"/>
    <property type="match status" value="1"/>
</dbReference>
<dbReference type="RefSeq" id="WP_250924042.1">
    <property type="nucleotide sequence ID" value="NZ_JAMQAW010000084.1"/>
</dbReference>
<accession>A0ABT0V2X9</accession>
<evidence type="ECO:0000256" key="4">
    <source>
        <dbReference type="ARBA" id="ARBA00023004"/>
    </source>
</evidence>
<evidence type="ECO:0000256" key="2">
    <source>
        <dbReference type="ARBA" id="ARBA00022691"/>
    </source>
</evidence>
<dbReference type="PROSITE" id="PS51332">
    <property type="entry name" value="B12_BINDING"/>
    <property type="match status" value="1"/>
</dbReference>